<dbReference type="PANTHER" id="PTHR48090:SF3">
    <property type="entry name" value="UNDECAPRENYL-PHOSPHATE 4-DEOXY-4-FORMAMIDO-L-ARABINOSE TRANSFERASE"/>
    <property type="match status" value="1"/>
</dbReference>
<protein>
    <submittedName>
        <fullName evidence="9">Dodecaprenyl-phosphate galacturonate synthase</fullName>
        <ecNumber evidence="9">2.4.1.-</ecNumber>
    </submittedName>
</protein>
<keyword evidence="4" id="KW-0812">Transmembrane</keyword>
<dbReference type="InterPro" id="IPR050256">
    <property type="entry name" value="Glycosyltransferase_2"/>
</dbReference>
<keyword evidence="10" id="KW-1185">Reference proteome</keyword>
<evidence type="ECO:0000256" key="7">
    <source>
        <dbReference type="ARBA" id="ARBA00023136"/>
    </source>
</evidence>
<dbReference type="GO" id="GO:0099621">
    <property type="term" value="F:undecaprenyl-phosphate 4-deoxy-4-formamido-L-arabinose transferase activity"/>
    <property type="evidence" value="ECO:0007669"/>
    <property type="project" value="TreeGrafter"/>
</dbReference>
<dbReference type="RefSeq" id="WP_238996871.1">
    <property type="nucleotide sequence ID" value="NZ_CP060244.1"/>
</dbReference>
<dbReference type="AlphaFoldDB" id="A0A7H1NPR2"/>
<evidence type="ECO:0000313" key="10">
    <source>
        <dbReference type="Proteomes" id="UP000516349"/>
    </source>
</evidence>
<dbReference type="Gene3D" id="3.90.550.10">
    <property type="entry name" value="Spore Coat Polysaccharide Biosynthesis Protein SpsA, Chain A"/>
    <property type="match status" value="1"/>
</dbReference>
<dbReference type="KEGG" id="ebla:JGUZn3_05250"/>
<name>A0A7H1NPR2_9PROT</name>
<dbReference type="Pfam" id="PF00535">
    <property type="entry name" value="Glycos_transf_2"/>
    <property type="match status" value="1"/>
</dbReference>
<dbReference type="GO" id="GO:0009103">
    <property type="term" value="P:lipopolysaccharide biosynthetic process"/>
    <property type="evidence" value="ECO:0007669"/>
    <property type="project" value="UniProtKB-KW"/>
</dbReference>
<dbReference type="EC" id="2.4.1.-" evidence="9"/>
<evidence type="ECO:0000256" key="2">
    <source>
        <dbReference type="ARBA" id="ARBA00022676"/>
    </source>
</evidence>
<organism evidence="9 10">
    <name type="scientific">Entomobacter blattae</name>
    <dbReference type="NCBI Taxonomy" id="2762277"/>
    <lineage>
        <taxon>Bacteria</taxon>
        <taxon>Pseudomonadati</taxon>
        <taxon>Pseudomonadota</taxon>
        <taxon>Alphaproteobacteria</taxon>
        <taxon>Acetobacterales</taxon>
        <taxon>Acetobacteraceae</taxon>
        <taxon>Entomobacter</taxon>
    </lineage>
</organism>
<keyword evidence="2 9" id="KW-0328">Glycosyltransferase</keyword>
<feature type="domain" description="Glycosyltransferase 2-like" evidence="8">
    <location>
        <begin position="12"/>
        <end position="174"/>
    </location>
</feature>
<reference evidence="9 10" key="1">
    <citation type="submission" date="2020-08" db="EMBL/GenBank/DDBJ databases">
        <title>Complete genome sequence of Entomobacter blattae G55GP.</title>
        <authorList>
            <person name="Poehlein A."/>
            <person name="Guzman J."/>
            <person name="Daniel R."/>
            <person name="Vilcinskas A."/>
        </authorList>
    </citation>
    <scope>NUCLEOTIDE SEQUENCE [LARGE SCALE GENOMIC DNA]</scope>
    <source>
        <strain evidence="9 10">G55GP</strain>
    </source>
</reference>
<keyword evidence="3 9" id="KW-0808">Transferase</keyword>
<keyword evidence="1" id="KW-1003">Cell membrane</keyword>
<evidence type="ECO:0000259" key="8">
    <source>
        <dbReference type="Pfam" id="PF00535"/>
    </source>
</evidence>
<gene>
    <name evidence="9" type="primary">rgtE</name>
    <name evidence="9" type="ORF">JGUZn3_05250</name>
</gene>
<dbReference type="InterPro" id="IPR001173">
    <property type="entry name" value="Glyco_trans_2-like"/>
</dbReference>
<accession>A0A7H1NPR2</accession>
<evidence type="ECO:0000256" key="6">
    <source>
        <dbReference type="ARBA" id="ARBA00022989"/>
    </source>
</evidence>
<dbReference type="SUPFAM" id="SSF53448">
    <property type="entry name" value="Nucleotide-diphospho-sugar transferases"/>
    <property type="match status" value="1"/>
</dbReference>
<evidence type="ECO:0000256" key="3">
    <source>
        <dbReference type="ARBA" id="ARBA00022679"/>
    </source>
</evidence>
<evidence type="ECO:0000256" key="5">
    <source>
        <dbReference type="ARBA" id="ARBA00022985"/>
    </source>
</evidence>
<keyword evidence="6" id="KW-1133">Transmembrane helix</keyword>
<dbReference type="Proteomes" id="UP000516349">
    <property type="component" value="Chromosome"/>
</dbReference>
<keyword evidence="5" id="KW-0448">Lipopolysaccharide biosynthesis</keyword>
<dbReference type="CDD" id="cd04179">
    <property type="entry name" value="DPM_DPG-synthase_like"/>
    <property type="match status" value="1"/>
</dbReference>
<proteinExistence type="predicted"/>
<evidence type="ECO:0000313" key="9">
    <source>
        <dbReference type="EMBL" id="QNT77772.1"/>
    </source>
</evidence>
<sequence length="247" mass="27906">MSTFEASPPIFSLVVTVLNEAENIAPVCREIAECLDKLPPCEVIFVNDGSTDQTLNTLIKAKHSVLPHLRILSHDRRLGKSAALRTGIEAAHGQWIATMDGDGQDNPLEFSSMLAIALKTPENPSLVVGIRLKRHDRLSRKIATKLANGFRQFLLKDKCPDTGAPMKVFRRSDFLRLPQFEGLHRFLPALMQKYRIKLVCYPVKHRSRLYGSSKYTNFNRAIVGIGDLMGVMWFLSRTHLPRDIKEQ</sequence>
<dbReference type="GO" id="GO:0005886">
    <property type="term" value="C:plasma membrane"/>
    <property type="evidence" value="ECO:0007669"/>
    <property type="project" value="TreeGrafter"/>
</dbReference>
<dbReference type="PANTHER" id="PTHR48090">
    <property type="entry name" value="UNDECAPRENYL-PHOSPHATE 4-DEOXY-4-FORMAMIDO-L-ARABINOSE TRANSFERASE-RELATED"/>
    <property type="match status" value="1"/>
</dbReference>
<dbReference type="EMBL" id="CP060244">
    <property type="protein sequence ID" value="QNT77772.1"/>
    <property type="molecule type" value="Genomic_DNA"/>
</dbReference>
<dbReference type="InterPro" id="IPR029044">
    <property type="entry name" value="Nucleotide-diphossugar_trans"/>
</dbReference>
<keyword evidence="7" id="KW-0472">Membrane</keyword>
<evidence type="ECO:0000256" key="4">
    <source>
        <dbReference type="ARBA" id="ARBA00022692"/>
    </source>
</evidence>
<evidence type="ECO:0000256" key="1">
    <source>
        <dbReference type="ARBA" id="ARBA00022475"/>
    </source>
</evidence>